<feature type="binding site" evidence="7">
    <location>
        <position position="11"/>
    </location>
    <ligand>
        <name>NAD(+)</name>
        <dbReference type="ChEBI" id="CHEBI:57540"/>
    </ligand>
</feature>
<feature type="domain" description="Lactate/malate dehydrogenase N-terminal" evidence="10">
    <location>
        <begin position="1"/>
        <end position="139"/>
    </location>
</feature>
<dbReference type="GO" id="GO:0004459">
    <property type="term" value="F:L-lactate dehydrogenase (NAD+) activity"/>
    <property type="evidence" value="ECO:0007669"/>
    <property type="project" value="UniProtKB-UniRule"/>
</dbReference>
<keyword evidence="4 7" id="KW-0560">Oxidoreductase</keyword>
<evidence type="ECO:0000256" key="1">
    <source>
        <dbReference type="ARBA" id="ARBA00004843"/>
    </source>
</evidence>
<dbReference type="PRINTS" id="PR00086">
    <property type="entry name" value="LLDHDRGNASE"/>
</dbReference>
<dbReference type="InterPro" id="IPR036291">
    <property type="entry name" value="NAD(P)-bd_dom_sf"/>
</dbReference>
<dbReference type="PROSITE" id="PS00064">
    <property type="entry name" value="L_LDH"/>
    <property type="match status" value="1"/>
</dbReference>
<evidence type="ECO:0000256" key="5">
    <source>
        <dbReference type="ARBA" id="ARBA00023027"/>
    </source>
</evidence>
<feature type="binding site" evidence="7">
    <location>
        <begin position="115"/>
        <end position="117"/>
    </location>
    <ligand>
        <name>NAD(+)</name>
        <dbReference type="ChEBI" id="CHEBI:57540"/>
    </ligand>
</feature>
<accession>A0A6M1RRF7</accession>
<feature type="binding site" evidence="7">
    <location>
        <position position="62"/>
    </location>
    <ligand>
        <name>NAD(+)</name>
        <dbReference type="ChEBI" id="CHEBI:57540"/>
    </ligand>
</feature>
<dbReference type="SUPFAM" id="SSF51735">
    <property type="entry name" value="NAD(P)-binding Rossmann-fold domains"/>
    <property type="match status" value="1"/>
</dbReference>
<name>A0A6M1RRF7_9BACT</name>
<gene>
    <name evidence="7" type="primary">ldh</name>
    <name evidence="12" type="ORF">G4L39_07260</name>
</gene>
<dbReference type="PIRSF" id="PIRSF000102">
    <property type="entry name" value="Lac_mal_DH"/>
    <property type="match status" value="1"/>
</dbReference>
<keyword evidence="7" id="KW-0021">Allosteric enzyme</keyword>
<feature type="domain" description="Lactate/malate dehydrogenase C-terminal" evidence="11">
    <location>
        <begin position="142"/>
        <end position="303"/>
    </location>
</feature>
<dbReference type="CDD" id="cd05292">
    <property type="entry name" value="LDH_2"/>
    <property type="match status" value="1"/>
</dbReference>
<dbReference type="InterPro" id="IPR001557">
    <property type="entry name" value="L-lactate/malate_DH"/>
</dbReference>
<feature type="binding site" evidence="7">
    <location>
        <begin position="76"/>
        <end position="77"/>
    </location>
    <ligand>
        <name>NAD(+)</name>
        <dbReference type="ChEBI" id="CHEBI:57540"/>
    </ligand>
</feature>
<evidence type="ECO:0000313" key="13">
    <source>
        <dbReference type="Proteomes" id="UP000477311"/>
    </source>
</evidence>
<dbReference type="Gene3D" id="3.90.110.10">
    <property type="entry name" value="Lactate dehydrogenase/glycoside hydrolase, family 4, C-terminal"/>
    <property type="match status" value="1"/>
</dbReference>
<feature type="binding site" evidence="7">
    <location>
        <position position="85"/>
    </location>
    <ligand>
        <name>substrate</name>
    </ligand>
</feature>
<protein>
    <recommendedName>
        <fullName evidence="3 7">L-lactate dehydrogenase</fullName>
        <shortName evidence="7">L-LDH</shortName>
        <ecNumber evidence="3 7">1.1.1.27</ecNumber>
    </recommendedName>
</protein>
<evidence type="ECO:0000313" key="12">
    <source>
        <dbReference type="EMBL" id="NGO39195.1"/>
    </source>
</evidence>
<feature type="binding site" evidence="7">
    <location>
        <position position="140"/>
    </location>
    <ligand>
        <name>NAD(+)</name>
        <dbReference type="ChEBI" id="CHEBI:57540"/>
    </ligand>
</feature>
<feature type="binding site" evidence="9">
    <location>
        <position position="92"/>
    </location>
    <ligand>
        <name>NAD(+)</name>
        <dbReference type="ChEBI" id="CHEBI:57540"/>
    </ligand>
</feature>
<dbReference type="InterPro" id="IPR015955">
    <property type="entry name" value="Lactate_DH/Glyco_Ohase_4_C"/>
</dbReference>
<feature type="binding site" evidence="7">
    <location>
        <position position="79"/>
    </location>
    <ligand>
        <name>substrate</name>
    </ligand>
</feature>
<proteinExistence type="inferred from homology"/>
<organism evidence="12 13">
    <name type="scientific">Limisphaera ngatamarikiensis</name>
    <dbReference type="NCBI Taxonomy" id="1324935"/>
    <lineage>
        <taxon>Bacteria</taxon>
        <taxon>Pseudomonadati</taxon>
        <taxon>Verrucomicrobiota</taxon>
        <taxon>Verrucomicrobiia</taxon>
        <taxon>Limisphaerales</taxon>
        <taxon>Limisphaeraceae</taxon>
        <taxon>Limisphaera</taxon>
    </lineage>
</organism>
<dbReference type="InterPro" id="IPR001236">
    <property type="entry name" value="Lactate/malate_DH_N"/>
</dbReference>
<sequence length="310" mass="32874">MKVGIIGTGFVGSSAAYAIVLRGVASELVLVDARPELARAQAEDILHAVPFGSPVRVMAGDYADLAGARVVVLACGVNQQPGETRLQLLERNAAVFQDVMGRLRPHAPGAILVVASNPVDLMTQIVLRLSGLPPDRVVGSGTILDTARFRTLLGEHLGIAPQSVHAYVLGEHGDSEVLVWSSARAGGVPLETFARQTGRALTPEVKARVDDGVRRAAYRIIEGKRASYYGIGAGLARIVKAIRDDERVVLTLSGFDGNLSGFAPVCFSLPRVLGADGIRTTLVPPLDRSEKSALRRSAEILYEAARSLSL</sequence>
<feature type="binding site" evidence="7 9">
    <location>
        <position position="32"/>
    </location>
    <ligand>
        <name>NAD(+)</name>
        <dbReference type="ChEBI" id="CHEBI:57540"/>
    </ligand>
</feature>
<evidence type="ECO:0000256" key="8">
    <source>
        <dbReference type="PIRSR" id="PIRSR000102-1"/>
    </source>
</evidence>
<keyword evidence="7" id="KW-0597">Phosphoprotein</keyword>
<dbReference type="NCBIfam" id="TIGR01771">
    <property type="entry name" value="L-LDH-NAD"/>
    <property type="match status" value="1"/>
</dbReference>
<dbReference type="PANTHER" id="PTHR43128">
    <property type="entry name" value="L-2-HYDROXYCARBOXYLATE DEHYDROGENASE (NAD(P)(+))"/>
    <property type="match status" value="1"/>
</dbReference>
<dbReference type="GO" id="GO:0006089">
    <property type="term" value="P:lactate metabolic process"/>
    <property type="evidence" value="ECO:0007669"/>
    <property type="project" value="TreeGrafter"/>
</dbReference>
<dbReference type="RefSeq" id="WP_165107069.1">
    <property type="nucleotide sequence ID" value="NZ_JAAKYA010000051.1"/>
</dbReference>
<dbReference type="Pfam" id="PF00056">
    <property type="entry name" value="Ldh_1_N"/>
    <property type="match status" value="1"/>
</dbReference>
<dbReference type="Proteomes" id="UP000477311">
    <property type="component" value="Unassembled WGS sequence"/>
</dbReference>
<dbReference type="HAMAP" id="MF_00488">
    <property type="entry name" value="Lactate_dehydrog"/>
    <property type="match status" value="1"/>
</dbReference>
<dbReference type="GO" id="GO:0005737">
    <property type="term" value="C:cytoplasm"/>
    <property type="evidence" value="ECO:0007669"/>
    <property type="project" value="UniProtKB-SubCell"/>
</dbReference>
<keyword evidence="13" id="KW-1185">Reference proteome</keyword>
<feature type="binding site" evidence="7">
    <location>
        <begin position="145"/>
        <end position="148"/>
    </location>
    <ligand>
        <name>substrate</name>
    </ligand>
</feature>
<comment type="pathway">
    <text evidence="1 7">Fermentation; pyruvate fermentation to lactate; (S)-lactate from pyruvate: step 1/1.</text>
</comment>
<feature type="binding site" evidence="7">
    <location>
        <position position="165"/>
    </location>
    <ligand>
        <name>beta-D-fructose 1,6-bisphosphate</name>
        <dbReference type="ChEBI" id="CHEBI:32966"/>
        <note>allosteric activator</note>
    </ligand>
</feature>
<evidence type="ECO:0000256" key="7">
    <source>
        <dbReference type="HAMAP-Rule" id="MF_00488"/>
    </source>
</evidence>
<dbReference type="AlphaFoldDB" id="A0A6M1RRF7"/>
<dbReference type="SUPFAM" id="SSF56327">
    <property type="entry name" value="LDH C-terminal domain-like"/>
    <property type="match status" value="1"/>
</dbReference>
<dbReference type="InterPro" id="IPR011304">
    <property type="entry name" value="L-lactate_DH"/>
</dbReference>
<evidence type="ECO:0000256" key="9">
    <source>
        <dbReference type="PIRSR" id="PIRSR000102-3"/>
    </source>
</evidence>
<evidence type="ECO:0000259" key="10">
    <source>
        <dbReference type="Pfam" id="PF00056"/>
    </source>
</evidence>
<comment type="catalytic activity">
    <reaction evidence="6 7">
        <text>(S)-lactate + NAD(+) = pyruvate + NADH + H(+)</text>
        <dbReference type="Rhea" id="RHEA:23444"/>
        <dbReference type="ChEBI" id="CHEBI:15361"/>
        <dbReference type="ChEBI" id="CHEBI:15378"/>
        <dbReference type="ChEBI" id="CHEBI:16651"/>
        <dbReference type="ChEBI" id="CHEBI:57540"/>
        <dbReference type="ChEBI" id="CHEBI:57945"/>
        <dbReference type="EC" id="1.1.1.27"/>
    </reaction>
</comment>
<evidence type="ECO:0000256" key="4">
    <source>
        <dbReference type="ARBA" id="ARBA00023002"/>
    </source>
</evidence>
<feature type="binding site" evidence="7">
    <location>
        <position position="150"/>
    </location>
    <ligand>
        <name>beta-D-fructose 1,6-bisphosphate</name>
        <dbReference type="ChEBI" id="CHEBI:32966"/>
        <note>allosteric activator</note>
    </ligand>
</feature>
<keyword evidence="7" id="KW-0963">Cytoplasm</keyword>
<feature type="binding site" evidence="7">
    <location>
        <begin position="117"/>
        <end position="120"/>
    </location>
    <ligand>
        <name>substrate</name>
    </ligand>
</feature>
<comment type="subcellular location">
    <subcellularLocation>
        <location evidence="7">Cytoplasm</location>
    </subcellularLocation>
</comment>
<dbReference type="Pfam" id="PF02866">
    <property type="entry name" value="Ldh_1_C"/>
    <property type="match status" value="1"/>
</dbReference>
<dbReference type="InterPro" id="IPR018177">
    <property type="entry name" value="L-lactate_DH_AS"/>
</dbReference>
<comment type="subunit">
    <text evidence="7">Homotetramer.</text>
</comment>
<dbReference type="PANTHER" id="PTHR43128:SF16">
    <property type="entry name" value="L-LACTATE DEHYDROGENASE"/>
    <property type="match status" value="1"/>
</dbReference>
<evidence type="ECO:0000259" key="11">
    <source>
        <dbReference type="Pfam" id="PF02866"/>
    </source>
</evidence>
<dbReference type="EC" id="1.1.1.27" evidence="3 7"/>
<comment type="caution">
    <text evidence="12">The sequence shown here is derived from an EMBL/GenBank/DDBJ whole genome shotgun (WGS) entry which is preliminary data.</text>
</comment>
<reference evidence="12 13" key="1">
    <citation type="submission" date="2020-02" db="EMBL/GenBank/DDBJ databases">
        <title>Draft genome sequence of Limisphaera ngatamarikiensis NGM72.4T, a thermophilic Verrucomicrobia grouped in subdivision 3.</title>
        <authorList>
            <person name="Carere C.R."/>
            <person name="Steen J."/>
            <person name="Hugenholtz P."/>
            <person name="Stott M.B."/>
        </authorList>
    </citation>
    <scope>NUCLEOTIDE SEQUENCE [LARGE SCALE GENOMIC DNA]</scope>
    <source>
        <strain evidence="12 13">NGM72.4</strain>
    </source>
</reference>
<evidence type="ECO:0000256" key="6">
    <source>
        <dbReference type="ARBA" id="ARBA00049258"/>
    </source>
</evidence>
<feature type="modified residue" description="Phosphotyrosine" evidence="7">
    <location>
        <position position="218"/>
    </location>
</feature>
<comment type="similarity">
    <text evidence="2 7">Belongs to the LDH/MDH superfamily. LDH family.</text>
</comment>
<comment type="caution">
    <text evidence="7">Lacks conserved residue(s) required for the propagation of feature annotation.</text>
</comment>
<evidence type="ECO:0000256" key="3">
    <source>
        <dbReference type="ARBA" id="ARBA00012967"/>
    </source>
</evidence>
<feature type="active site" description="Proton acceptor" evidence="7 8">
    <location>
        <position position="172"/>
    </location>
</feature>
<dbReference type="UniPathway" id="UPA00554">
    <property type="reaction ID" value="UER00611"/>
</dbReference>
<comment type="function">
    <text evidence="7">Catalyzes the conversion of lactate to pyruvate.</text>
</comment>
<dbReference type="EMBL" id="JAAKYA010000051">
    <property type="protein sequence ID" value="NGO39195.1"/>
    <property type="molecule type" value="Genomic_DNA"/>
</dbReference>
<comment type="activity regulation">
    <text evidence="7">Allosterically activated by fructose 1,6-bisphosphate (FBP).</text>
</comment>
<keyword evidence="5 7" id="KW-0520">NAD</keyword>
<evidence type="ECO:0000256" key="2">
    <source>
        <dbReference type="ARBA" id="ARBA00006054"/>
    </source>
</evidence>
<dbReference type="GO" id="GO:0006096">
    <property type="term" value="P:glycolytic process"/>
    <property type="evidence" value="ECO:0007669"/>
    <property type="project" value="UniProtKB-UniRule"/>
</dbReference>
<dbReference type="Gene3D" id="3.40.50.720">
    <property type="entry name" value="NAD(P)-binding Rossmann-like Domain"/>
    <property type="match status" value="1"/>
</dbReference>
<feature type="binding site" evidence="9">
    <location>
        <begin position="7"/>
        <end position="12"/>
    </location>
    <ligand>
        <name>NAD(+)</name>
        <dbReference type="ChEBI" id="CHEBI:57540"/>
    </ligand>
</feature>
<dbReference type="InterPro" id="IPR022383">
    <property type="entry name" value="Lactate/malate_DH_C"/>
</dbReference>